<dbReference type="PANTHER" id="PTHR43673:SF2">
    <property type="entry name" value="NITROREDUCTASE"/>
    <property type="match status" value="1"/>
</dbReference>
<dbReference type="Gene3D" id="3.40.109.10">
    <property type="entry name" value="NADH Oxidase"/>
    <property type="match status" value="1"/>
</dbReference>
<feature type="region of interest" description="Disordered" evidence="6">
    <location>
        <begin position="292"/>
        <end position="348"/>
    </location>
</feature>
<proteinExistence type="inferred from homology"/>
<dbReference type="InterPro" id="IPR029479">
    <property type="entry name" value="Nitroreductase"/>
</dbReference>
<feature type="compositionally biased region" description="Basic and acidic residues" evidence="6">
    <location>
        <begin position="41"/>
        <end position="50"/>
    </location>
</feature>
<feature type="region of interest" description="Disordered" evidence="6">
    <location>
        <begin position="30"/>
        <end position="71"/>
    </location>
</feature>
<feature type="compositionally biased region" description="Acidic residues" evidence="6">
    <location>
        <begin position="95"/>
        <end position="106"/>
    </location>
</feature>
<dbReference type="PANTHER" id="PTHR43673">
    <property type="entry name" value="NAD(P)H NITROREDUCTASE YDGI-RELATED"/>
    <property type="match status" value="1"/>
</dbReference>
<evidence type="ECO:0000256" key="6">
    <source>
        <dbReference type="SAM" id="MobiDB-lite"/>
    </source>
</evidence>
<dbReference type="InterPro" id="IPR000415">
    <property type="entry name" value="Nitroreductase-like"/>
</dbReference>
<evidence type="ECO:0000259" key="7">
    <source>
        <dbReference type="Pfam" id="PF00881"/>
    </source>
</evidence>
<protein>
    <recommendedName>
        <fullName evidence="7">Nitroreductase domain-containing protein</fullName>
    </recommendedName>
</protein>
<gene>
    <name evidence="8" type="ORF">D9758_005957</name>
</gene>
<evidence type="ECO:0000256" key="3">
    <source>
        <dbReference type="ARBA" id="ARBA00022630"/>
    </source>
</evidence>
<comment type="cofactor">
    <cofactor evidence="1">
        <name>FMN</name>
        <dbReference type="ChEBI" id="CHEBI:58210"/>
    </cofactor>
</comment>
<evidence type="ECO:0000256" key="1">
    <source>
        <dbReference type="ARBA" id="ARBA00001917"/>
    </source>
</evidence>
<feature type="region of interest" description="Disordered" evidence="6">
    <location>
        <begin position="83"/>
        <end position="263"/>
    </location>
</feature>
<dbReference type="CDD" id="cd02136">
    <property type="entry name" value="PnbA_NfnB-like"/>
    <property type="match status" value="1"/>
</dbReference>
<keyword evidence="5" id="KW-0560">Oxidoreductase</keyword>
<dbReference type="SUPFAM" id="SSF55469">
    <property type="entry name" value="FMN-dependent nitroreductase-like"/>
    <property type="match status" value="1"/>
</dbReference>
<sequence>MTITRPSSTISFADDYTLSAYGDISYSEINYVPSAPSGIDSPKEERERGYGRNSKRQPPPNRRRQRGDDTIYAFLDKLSAIEAVSDRSATPLPDSEADASDYDDDSYFPLRNDVDDDDNDDKEDSDPDEEEEDEFNGDTDATARPRARAQGRARSGTITRQDIFSPPAPVLASASQADQAPSRIVVGRAEPTGKIDFSTDTDTTCINAEYQKKNQLPSPLKLLDSNFSSSPSHSHGQPHPRPRPRKAQETETKGTDGDNHNALGLGVIEKEKDIGIDIVTENIAIANNKNENRDNKNKAIGKKEKDKRNGNGNVAEKPWRSGPLPKRSPLPQWDWDTTGTGSFDDDMNVSFGPGSSSMSMMYFKSHEHKSQVLPPEPVPKKIIEEIIDAARYAPSGNNMQPWEKVYCLSGDLLKDISAEMIQAYKEHPDAYNAEYHYYPQGPLPEVYAQRRQDFGKRHYTAIHVDRKDLKARAEASTRNYDFYGAPVAFVFTINQALTKGSWLDVGYFLQSITIAARARGLECVSQEAPAKFQLILRKHLHIKDQEVVALGMAMGYPDLEKVAQFSAKQPKREVEDIIEFHGLL</sequence>
<evidence type="ECO:0000313" key="8">
    <source>
        <dbReference type="EMBL" id="KAF5357408.1"/>
    </source>
</evidence>
<feature type="compositionally biased region" description="Basic residues" evidence="6">
    <location>
        <begin position="236"/>
        <end position="245"/>
    </location>
</feature>
<feature type="compositionally biased region" description="Acidic residues" evidence="6">
    <location>
        <begin position="114"/>
        <end position="137"/>
    </location>
</feature>
<name>A0A8H5G334_9AGAR</name>
<dbReference type="Proteomes" id="UP000559256">
    <property type="component" value="Unassembled WGS sequence"/>
</dbReference>
<dbReference type="AlphaFoldDB" id="A0A8H5G334"/>
<dbReference type="OrthoDB" id="41362at2759"/>
<keyword evidence="4" id="KW-0288">FMN</keyword>
<feature type="compositionally biased region" description="Basic and acidic residues" evidence="6">
    <location>
        <begin position="246"/>
        <end position="259"/>
    </location>
</feature>
<dbReference type="Pfam" id="PF00881">
    <property type="entry name" value="Nitroreductase"/>
    <property type="match status" value="1"/>
</dbReference>
<comment type="similarity">
    <text evidence="2">Belongs to the nitroreductase family.</text>
</comment>
<feature type="domain" description="Nitroreductase" evidence="7">
    <location>
        <begin position="375"/>
        <end position="556"/>
    </location>
</feature>
<organism evidence="8 9">
    <name type="scientific">Tetrapyrgos nigripes</name>
    <dbReference type="NCBI Taxonomy" id="182062"/>
    <lineage>
        <taxon>Eukaryota</taxon>
        <taxon>Fungi</taxon>
        <taxon>Dikarya</taxon>
        <taxon>Basidiomycota</taxon>
        <taxon>Agaricomycotina</taxon>
        <taxon>Agaricomycetes</taxon>
        <taxon>Agaricomycetidae</taxon>
        <taxon>Agaricales</taxon>
        <taxon>Marasmiineae</taxon>
        <taxon>Marasmiaceae</taxon>
        <taxon>Tetrapyrgos</taxon>
    </lineage>
</organism>
<evidence type="ECO:0000256" key="4">
    <source>
        <dbReference type="ARBA" id="ARBA00022643"/>
    </source>
</evidence>
<evidence type="ECO:0000256" key="5">
    <source>
        <dbReference type="ARBA" id="ARBA00023002"/>
    </source>
</evidence>
<evidence type="ECO:0000313" key="9">
    <source>
        <dbReference type="Proteomes" id="UP000559256"/>
    </source>
</evidence>
<feature type="compositionally biased region" description="Basic and acidic residues" evidence="6">
    <location>
        <begin position="292"/>
        <end position="309"/>
    </location>
</feature>
<keyword evidence="3" id="KW-0285">Flavoprotein</keyword>
<reference evidence="8 9" key="1">
    <citation type="journal article" date="2020" name="ISME J.">
        <title>Uncovering the hidden diversity of litter-decomposition mechanisms in mushroom-forming fungi.</title>
        <authorList>
            <person name="Floudas D."/>
            <person name="Bentzer J."/>
            <person name="Ahren D."/>
            <person name="Johansson T."/>
            <person name="Persson P."/>
            <person name="Tunlid A."/>
        </authorList>
    </citation>
    <scope>NUCLEOTIDE SEQUENCE [LARGE SCALE GENOMIC DNA]</scope>
    <source>
        <strain evidence="8 9">CBS 291.85</strain>
    </source>
</reference>
<comment type="caution">
    <text evidence="8">The sequence shown here is derived from an EMBL/GenBank/DDBJ whole genome shotgun (WGS) entry which is preliminary data.</text>
</comment>
<evidence type="ECO:0000256" key="2">
    <source>
        <dbReference type="ARBA" id="ARBA00007118"/>
    </source>
</evidence>
<keyword evidence="9" id="KW-1185">Reference proteome</keyword>
<dbReference type="EMBL" id="JAACJM010000052">
    <property type="protein sequence ID" value="KAF5357408.1"/>
    <property type="molecule type" value="Genomic_DNA"/>
</dbReference>
<dbReference type="GO" id="GO:0016491">
    <property type="term" value="F:oxidoreductase activity"/>
    <property type="evidence" value="ECO:0007669"/>
    <property type="project" value="UniProtKB-KW"/>
</dbReference>
<accession>A0A8H5G334</accession>